<gene>
    <name evidence="1" type="ORF">PGLA_21100</name>
</gene>
<evidence type="ECO:0000313" key="1">
    <source>
        <dbReference type="EMBL" id="OAB35929.1"/>
    </source>
</evidence>
<evidence type="ECO:0000313" key="2">
    <source>
        <dbReference type="Proteomes" id="UP000076967"/>
    </source>
</evidence>
<sequence length="150" mass="17729">MNKYPIGVTPGARINLIEKFDLSDAHYIDWEIIVADPSKLQEFIHGYRSNNWSVDEKYALMVIIVASYEEALKKNREEETIWNEIRSILITDMEIHVETIITWSLKEEEYTQEEIDDGDGFLITKRMIEVYDFCNIQALVDKDRWNSFDT</sequence>
<reference evidence="1 2" key="1">
    <citation type="submission" date="2016-03" db="EMBL/GenBank/DDBJ databases">
        <title>Draft genome sequence of Paenibacillus glacialis DSM 22343.</title>
        <authorList>
            <person name="Shin S.-K."/>
            <person name="Yi H."/>
        </authorList>
    </citation>
    <scope>NUCLEOTIDE SEQUENCE [LARGE SCALE GENOMIC DNA]</scope>
    <source>
        <strain evidence="1 2">DSM 22343</strain>
    </source>
</reference>
<dbReference type="STRING" id="494026.PGLA_21100"/>
<dbReference type="OrthoDB" id="6444323at2"/>
<dbReference type="Proteomes" id="UP000076967">
    <property type="component" value="Unassembled WGS sequence"/>
</dbReference>
<organism evidence="1 2">
    <name type="scientific">Paenibacillus glacialis</name>
    <dbReference type="NCBI Taxonomy" id="494026"/>
    <lineage>
        <taxon>Bacteria</taxon>
        <taxon>Bacillati</taxon>
        <taxon>Bacillota</taxon>
        <taxon>Bacilli</taxon>
        <taxon>Bacillales</taxon>
        <taxon>Paenibacillaceae</taxon>
        <taxon>Paenibacillus</taxon>
    </lineage>
</organism>
<keyword evidence="2" id="KW-1185">Reference proteome</keyword>
<dbReference type="AlphaFoldDB" id="A0A168F775"/>
<dbReference type="RefSeq" id="WP_068536676.1">
    <property type="nucleotide sequence ID" value="NZ_LVJH01000058.1"/>
</dbReference>
<proteinExistence type="predicted"/>
<dbReference type="EMBL" id="LVJH01000058">
    <property type="protein sequence ID" value="OAB35929.1"/>
    <property type="molecule type" value="Genomic_DNA"/>
</dbReference>
<protein>
    <submittedName>
        <fullName evidence="1">Uncharacterized protein</fullName>
    </submittedName>
</protein>
<name>A0A168F775_9BACL</name>
<accession>A0A168F775</accession>
<comment type="caution">
    <text evidence="1">The sequence shown here is derived from an EMBL/GenBank/DDBJ whole genome shotgun (WGS) entry which is preliminary data.</text>
</comment>